<evidence type="ECO:0000256" key="2">
    <source>
        <dbReference type="SAM" id="Coils"/>
    </source>
</evidence>
<dbReference type="Gene3D" id="2.40.30.170">
    <property type="match status" value="1"/>
</dbReference>
<sequence length="407" mass="43820">MGRLVRLAGRACRRAPARHHADGQCRIPSPRTSAWALREAMTARSLGKPSMKPQQKKTLIHTASAVALAAVAALVWLELRPSGLGSGFASANGRIEATEVDVATKLAGRLLQIDVDEGDFVAAGQVLAQMDIQVLTAQLSQAQAQVRQAQNATRTAHSQVSLRISEKATAEAVVHQRQAELTAAQKRYARTETLVRRNALPQQKLDDDLAALQSSQAALSAARSQVLSSQAAIDAAQSQVIEAESSVEAAQASVERLQADIEDSRLKAPRSGRVQYRVSQPGEVLGAGGKVLNLVDLNDVYMNVFLPAQQAGRVALGADVRLILDAAPQYVIPAKVTFVASVAQFTPKTVETANEREKLMFRVKARIDPELLQKHLEQVKTGVPGMAYLKLDAAAEWPESLHVRITP</sequence>
<dbReference type="Gene3D" id="2.40.50.100">
    <property type="match status" value="2"/>
</dbReference>
<evidence type="ECO:0000313" key="6">
    <source>
        <dbReference type="Proteomes" id="UP000000233"/>
    </source>
</evidence>
<keyword evidence="6" id="KW-1185">Reference proteome</keyword>
<keyword evidence="2" id="KW-0175">Coiled coil</keyword>
<dbReference type="eggNOG" id="COG0845">
    <property type="taxonomic scope" value="Bacteria"/>
</dbReference>
<keyword evidence="3" id="KW-1133">Transmembrane helix</keyword>
<dbReference type="SUPFAM" id="SSF111369">
    <property type="entry name" value="HlyD-like secretion proteins"/>
    <property type="match status" value="3"/>
</dbReference>
<accession>A4VHD7</accession>
<evidence type="ECO:0000256" key="1">
    <source>
        <dbReference type="ARBA" id="ARBA00009477"/>
    </source>
</evidence>
<dbReference type="AlphaFoldDB" id="A4VHD7"/>
<evidence type="ECO:0000259" key="4">
    <source>
        <dbReference type="Pfam" id="PF25917"/>
    </source>
</evidence>
<feature type="domain" description="Multidrug resistance protein MdtA-like barrel-sandwich hybrid" evidence="4">
    <location>
        <begin position="99"/>
        <end position="293"/>
    </location>
</feature>
<dbReference type="Gene3D" id="1.10.287.470">
    <property type="entry name" value="Helix hairpin bin"/>
    <property type="match status" value="3"/>
</dbReference>
<comment type="similarity">
    <text evidence="1">Belongs to the membrane fusion protein (MFP) (TC 8.A.1) family.</text>
</comment>
<dbReference type="KEGG" id="psa:PST_0682"/>
<dbReference type="PANTHER" id="PTHR30438">
    <property type="entry name" value="36 KDA ANTIGEN-RELATED"/>
    <property type="match status" value="1"/>
</dbReference>
<reference evidence="5 6" key="1">
    <citation type="journal article" date="2008" name="Proc. Natl. Acad. Sci. U.S.A.">
        <title>Nitrogen fixation island and rhizosphere competence traits in the genome of root-associated Pseudomonas stutzeri A1501.</title>
        <authorList>
            <person name="Yan Y."/>
            <person name="Yang J."/>
            <person name="Dou Y."/>
            <person name="Chen M."/>
            <person name="Ping S."/>
            <person name="Peng J."/>
            <person name="Lu W."/>
            <person name="Zhang W."/>
            <person name="Yao Z."/>
            <person name="Li H."/>
            <person name="Liu W."/>
            <person name="He S."/>
            <person name="Geng L."/>
            <person name="Zhang X."/>
            <person name="Yang F."/>
            <person name="Yu H."/>
            <person name="Zhan Y."/>
            <person name="Li D."/>
            <person name="Lin Z."/>
            <person name="Wang Y."/>
            <person name="Elmerich C."/>
            <person name="Lin M."/>
            <person name="Jin Q."/>
        </authorList>
    </citation>
    <scope>NUCLEOTIDE SEQUENCE [LARGE SCALE GENOMIC DNA]</scope>
    <source>
        <strain evidence="5 6">A1501</strain>
    </source>
</reference>
<dbReference type="Pfam" id="PF25917">
    <property type="entry name" value="BSH_RND"/>
    <property type="match status" value="1"/>
</dbReference>
<evidence type="ECO:0000313" key="5">
    <source>
        <dbReference type="EMBL" id="ABP78388.1"/>
    </source>
</evidence>
<dbReference type="EMBL" id="CP000304">
    <property type="protein sequence ID" value="ABP78388.1"/>
    <property type="molecule type" value="Genomic_DNA"/>
</dbReference>
<gene>
    <name evidence="5" type="ordered locus">PST_0682</name>
</gene>
<proteinExistence type="inferred from homology"/>
<organism evidence="5 6">
    <name type="scientific">Stutzerimonas stutzeri (strain A1501)</name>
    <name type="common">Pseudomonas stutzeri</name>
    <dbReference type="NCBI Taxonomy" id="379731"/>
    <lineage>
        <taxon>Bacteria</taxon>
        <taxon>Pseudomonadati</taxon>
        <taxon>Pseudomonadota</taxon>
        <taxon>Gammaproteobacteria</taxon>
        <taxon>Pseudomonadales</taxon>
        <taxon>Pseudomonadaceae</taxon>
        <taxon>Stutzerimonas</taxon>
    </lineage>
</organism>
<feature type="transmembrane region" description="Helical" evidence="3">
    <location>
        <begin position="58"/>
        <end position="77"/>
    </location>
</feature>
<dbReference type="HOGENOM" id="CLU_018816_6_0_6"/>
<dbReference type="GO" id="GO:0005886">
    <property type="term" value="C:plasma membrane"/>
    <property type="evidence" value="ECO:0007669"/>
    <property type="project" value="TreeGrafter"/>
</dbReference>
<keyword evidence="3" id="KW-0812">Transmembrane</keyword>
<keyword evidence="3" id="KW-0472">Membrane</keyword>
<name>A4VHD7_STUS1</name>
<dbReference type="InterPro" id="IPR058625">
    <property type="entry name" value="MdtA-like_BSH"/>
</dbReference>
<feature type="coiled-coil region" evidence="2">
    <location>
        <begin position="233"/>
        <end position="267"/>
    </location>
</feature>
<dbReference type="FunFam" id="2.40.50.100:FF:000077">
    <property type="entry name" value="Glycoside hydrolase family 43"/>
    <property type="match status" value="1"/>
</dbReference>
<dbReference type="PANTHER" id="PTHR30438:SF2">
    <property type="entry name" value="MEMBRANE PROTEIN"/>
    <property type="match status" value="1"/>
</dbReference>
<protein>
    <submittedName>
        <fullName evidence="5">Membrane fusion protein</fullName>
    </submittedName>
</protein>
<dbReference type="Proteomes" id="UP000000233">
    <property type="component" value="Chromosome"/>
</dbReference>
<evidence type="ECO:0000256" key="3">
    <source>
        <dbReference type="SAM" id="Phobius"/>
    </source>
</evidence>